<keyword evidence="7" id="KW-0378">Hydrolase</keyword>
<dbReference type="Gene3D" id="2.40.70.10">
    <property type="entry name" value="Acid Proteases"/>
    <property type="match status" value="1"/>
</dbReference>
<accession>A0A2N9F2B2</accession>
<dbReference type="SUPFAM" id="SSF50630">
    <property type="entry name" value="Acid proteases"/>
    <property type="match status" value="1"/>
</dbReference>
<dbReference type="Gene3D" id="3.30.420.10">
    <property type="entry name" value="Ribonuclease H-like superfamily/Ribonuclease H"/>
    <property type="match status" value="1"/>
</dbReference>
<keyword evidence="10" id="KW-0175">Coiled coil</keyword>
<dbReference type="GO" id="GO:0006508">
    <property type="term" value="P:proteolysis"/>
    <property type="evidence" value="ECO:0007669"/>
    <property type="project" value="UniProtKB-KW"/>
</dbReference>
<dbReference type="EMBL" id="OIVN01000758">
    <property type="protein sequence ID" value="SPC85116.1"/>
    <property type="molecule type" value="Genomic_DNA"/>
</dbReference>
<dbReference type="FunFam" id="3.10.10.10:FF:000007">
    <property type="entry name" value="Retrovirus-related Pol polyprotein from transposon 17.6-like Protein"/>
    <property type="match status" value="1"/>
</dbReference>
<dbReference type="InterPro" id="IPR023780">
    <property type="entry name" value="Chromo_domain"/>
</dbReference>
<dbReference type="InterPro" id="IPR041373">
    <property type="entry name" value="RT_RNaseH"/>
</dbReference>
<dbReference type="SUPFAM" id="SSF57756">
    <property type="entry name" value="Retrovirus zinc finger-like domains"/>
    <property type="match status" value="1"/>
</dbReference>
<dbReference type="Gene3D" id="3.30.70.270">
    <property type="match status" value="2"/>
</dbReference>
<gene>
    <name evidence="15" type="ORF">FSB_LOCUS12998</name>
</gene>
<keyword evidence="2" id="KW-0645">Protease</keyword>
<dbReference type="Pfam" id="PF03732">
    <property type="entry name" value="Retrotrans_gag"/>
    <property type="match status" value="1"/>
</dbReference>
<dbReference type="InterPro" id="IPR043502">
    <property type="entry name" value="DNA/RNA_pol_sf"/>
</dbReference>
<feature type="region of interest" description="Disordered" evidence="11">
    <location>
        <begin position="1"/>
        <end position="29"/>
    </location>
</feature>
<dbReference type="Gene3D" id="1.10.340.70">
    <property type="match status" value="1"/>
</dbReference>
<evidence type="ECO:0000313" key="15">
    <source>
        <dbReference type="EMBL" id="SPC85116.1"/>
    </source>
</evidence>
<feature type="region of interest" description="Disordered" evidence="11">
    <location>
        <begin position="74"/>
        <end position="98"/>
    </location>
</feature>
<evidence type="ECO:0000259" key="13">
    <source>
        <dbReference type="PROSITE" id="PS50158"/>
    </source>
</evidence>
<dbReference type="InterPro" id="IPR000477">
    <property type="entry name" value="RT_dom"/>
</dbReference>
<evidence type="ECO:0000256" key="11">
    <source>
        <dbReference type="SAM" id="MobiDB-lite"/>
    </source>
</evidence>
<feature type="compositionally biased region" description="Polar residues" evidence="11">
    <location>
        <begin position="264"/>
        <end position="274"/>
    </location>
</feature>
<feature type="compositionally biased region" description="Basic and acidic residues" evidence="11">
    <location>
        <begin position="289"/>
        <end position="301"/>
    </location>
</feature>
<dbReference type="CDD" id="cd00303">
    <property type="entry name" value="retropepsin_like"/>
    <property type="match status" value="1"/>
</dbReference>
<dbReference type="GO" id="GO:0008270">
    <property type="term" value="F:zinc ion binding"/>
    <property type="evidence" value="ECO:0007669"/>
    <property type="project" value="UniProtKB-KW"/>
</dbReference>
<evidence type="ECO:0000256" key="1">
    <source>
        <dbReference type="ARBA" id="ARBA00012493"/>
    </source>
</evidence>
<dbReference type="Pfam" id="PF17921">
    <property type="entry name" value="Integrase_H2C2"/>
    <property type="match status" value="1"/>
</dbReference>
<feature type="coiled-coil region" evidence="10">
    <location>
        <begin position="221"/>
        <end position="248"/>
    </location>
</feature>
<dbReference type="SUPFAM" id="SSF54160">
    <property type="entry name" value="Chromo domain-like"/>
    <property type="match status" value="1"/>
</dbReference>
<dbReference type="FunFam" id="3.30.70.270:FF:000020">
    <property type="entry name" value="Transposon Tf2-6 polyprotein-like Protein"/>
    <property type="match status" value="1"/>
</dbReference>
<dbReference type="InterPro" id="IPR012337">
    <property type="entry name" value="RNaseH-like_sf"/>
</dbReference>
<dbReference type="GO" id="GO:0008233">
    <property type="term" value="F:peptidase activity"/>
    <property type="evidence" value="ECO:0007669"/>
    <property type="project" value="UniProtKB-KW"/>
</dbReference>
<evidence type="ECO:0000256" key="8">
    <source>
        <dbReference type="ARBA" id="ARBA00022918"/>
    </source>
</evidence>
<feature type="compositionally biased region" description="Low complexity" evidence="11">
    <location>
        <begin position="19"/>
        <end position="29"/>
    </location>
</feature>
<feature type="compositionally biased region" description="Basic and acidic residues" evidence="11">
    <location>
        <begin position="74"/>
        <end position="85"/>
    </location>
</feature>
<dbReference type="GO" id="GO:0003676">
    <property type="term" value="F:nucleic acid binding"/>
    <property type="evidence" value="ECO:0007669"/>
    <property type="project" value="InterPro"/>
</dbReference>
<keyword evidence="8" id="KW-0695">RNA-directed DNA polymerase</keyword>
<dbReference type="CDD" id="cd00024">
    <property type="entry name" value="CD_CSD"/>
    <property type="match status" value="1"/>
</dbReference>
<evidence type="ECO:0000259" key="14">
    <source>
        <dbReference type="PROSITE" id="PS50878"/>
    </source>
</evidence>
<dbReference type="Pfam" id="PF17917">
    <property type="entry name" value="RT_RNaseH"/>
    <property type="match status" value="1"/>
</dbReference>
<dbReference type="SUPFAM" id="SSF53098">
    <property type="entry name" value="Ribonuclease H-like"/>
    <property type="match status" value="1"/>
</dbReference>
<evidence type="ECO:0000256" key="4">
    <source>
        <dbReference type="ARBA" id="ARBA00022695"/>
    </source>
</evidence>
<proteinExistence type="predicted"/>
<keyword evidence="5" id="KW-0540">Nuclease</keyword>
<protein>
    <recommendedName>
        <fullName evidence="1">RNA-directed DNA polymerase</fullName>
        <ecNumber evidence="1">2.7.7.49</ecNumber>
    </recommendedName>
</protein>
<keyword evidence="9" id="KW-0862">Zinc</keyword>
<feature type="region of interest" description="Disordered" evidence="11">
    <location>
        <begin position="261"/>
        <end position="304"/>
    </location>
</feature>
<dbReference type="Gene3D" id="3.10.10.10">
    <property type="entry name" value="HIV Type 1 Reverse Transcriptase, subunit A, domain 1"/>
    <property type="match status" value="1"/>
</dbReference>
<dbReference type="FunFam" id="1.10.340.70:FF:000001">
    <property type="entry name" value="Retrovirus-related Pol polyprotein from transposon gypsy-like Protein"/>
    <property type="match status" value="1"/>
</dbReference>
<dbReference type="PANTHER" id="PTHR35046:SF9">
    <property type="entry name" value="RNA-DIRECTED DNA POLYMERASE"/>
    <property type="match status" value="1"/>
</dbReference>
<dbReference type="InterPro" id="IPR016197">
    <property type="entry name" value="Chromo-like_dom_sf"/>
</dbReference>
<dbReference type="CDD" id="cd09274">
    <property type="entry name" value="RNase_HI_RT_Ty3"/>
    <property type="match status" value="1"/>
</dbReference>
<keyword evidence="4" id="KW-0548">Nucleotidyltransferase</keyword>
<keyword evidence="3" id="KW-0808">Transferase</keyword>
<dbReference type="InterPro" id="IPR036875">
    <property type="entry name" value="Znf_CCHC_sf"/>
</dbReference>
<dbReference type="Pfam" id="PF00385">
    <property type="entry name" value="Chromo"/>
    <property type="match status" value="1"/>
</dbReference>
<dbReference type="PANTHER" id="PTHR35046">
    <property type="entry name" value="ZINC KNUCKLE (CCHC-TYPE) FAMILY PROTEIN"/>
    <property type="match status" value="1"/>
</dbReference>
<evidence type="ECO:0000256" key="2">
    <source>
        <dbReference type="ARBA" id="ARBA00022670"/>
    </source>
</evidence>
<keyword evidence="9" id="KW-0863">Zinc-finger</keyword>
<dbReference type="SMART" id="SM00298">
    <property type="entry name" value="CHROMO"/>
    <property type="match status" value="1"/>
</dbReference>
<dbReference type="EC" id="2.7.7.49" evidence="1"/>
<dbReference type="PROSITE" id="PS50158">
    <property type="entry name" value="ZF_CCHC"/>
    <property type="match status" value="1"/>
</dbReference>
<dbReference type="PROSITE" id="PS50878">
    <property type="entry name" value="RT_POL"/>
    <property type="match status" value="1"/>
</dbReference>
<dbReference type="Pfam" id="PF24626">
    <property type="entry name" value="SH3_Tf2-1"/>
    <property type="match status" value="1"/>
</dbReference>
<dbReference type="CDD" id="cd01647">
    <property type="entry name" value="RT_LTR"/>
    <property type="match status" value="1"/>
</dbReference>
<dbReference type="Gene3D" id="4.10.60.10">
    <property type="entry name" value="Zinc finger, CCHC-type"/>
    <property type="match status" value="1"/>
</dbReference>
<dbReference type="GO" id="GO:0003964">
    <property type="term" value="F:RNA-directed DNA polymerase activity"/>
    <property type="evidence" value="ECO:0007669"/>
    <property type="project" value="UniProtKB-KW"/>
</dbReference>
<sequence>MRLRSGRVVSDPTFLSTLEPHSSSEPHPSMEQNMEIILKALQDLRQDNLELRQDNLRTNARLDDLTTSILRQNEAPHMEDTEEGHNAIPNRPPRQGHPYRGQDHFHRDQDEGMRGVKVEAPTFDGCLDPWVFTDWLRQMEHFFEWYNWAENKKVRFAKMKLIGRAQLYWDEITNNLARRQEPPISDWPEMKQALSRNYLPTTYKSTLLEKWDNLRQGPRSVIDYIEQFQEYKRRCQIVEEEVVTLAKNCELAAKTPFMRRSDFRGTTNNLHPSSNRPPRTGPTPTPVGKDVKGKEVARDPSKPNTRTQCFKCQGFGHVAAQCPNRTLFITEDECEDDLEEEVYEPECLEDLDDYEGDTKCLGCIRVISPHASLPEDATDGPRLIVVRCALTLPKESEDWRRSNIFHTYVKCGSTNCKVIIDSGSCINAVSSSLVTRLGVKLIPHPNPYKVSWVDTSSIDIKERCLLPIQFMSYKDEIWCDVIPMDVGHVILGRPWLYDLDVTIYGRTNSCSFTFKGKKIKLNPLQPRHITEGKKREESKGKGLHIISPKVTERLVTKGATMFALMAREIEPIVHEDPPEDAQPILKEFCDIFPDELPDELPPMRDIQHAIDFTPGAALPNLPHYRMNPTEHGELRRQINDLLHKGFLRESLSPCAVPALLTPKKDGSWRMCVDSRAINKITVKYRFPIPRLDDMLDMMAGATIFSKIDLKSGYHQIRIRPGDEWKTAFKTKDGLYEWLVMPFGLSNAPSTFMRVMTQVLRPFMGKFVVVYFDDILIYSKSKDQHLTHLEQVCTALRKESLYANLKKCSFFTDKVIFLGFVVSSEGVSADPQKIKAIVDWPEPKNIHEVRSFHGLATFYRRFIRGFSTIMAPITDCMKQGEFKWSKAATRAFEEVECDASGVGIGGVLSQERHPIAYFSEKLNDAKLKYSTYDKEFYAVVQALRHWCHYLLPKEFVIYSDHDALRHLNSQKKLNFRHASWVEYLQRYSFALKHKAGIENKAADALSRRVTLLSMMSTNVTGFDRLRDEYESCPDFGKLHATLSSAPHPTIEDYTIQDGYLFKANKLCIPRTSVRDFLVWELHAGGLAGHFGRDKTIEEVERQFYWPGLKRDVAKIIGHCRQCQLAKHRKQNVGLYTPLPVPDRPWQDAYHPQTDGQTEVVNRSLGNLLRCLVGDHARTWDSILPIAQFAYNNSVNRTIGMSPFEVVHGYKARKPLDLLPMSPHVRMSESAEAFARHVHDLHKDISNRIHSSNTRYKVQADSRRRHLEFAVGDYVMIRIRPERFPSGTVKKLQARSAGPFKVLKRIGSNAYVIELPSDYGISSTFNIEDLVAYKGPATIPDDPFIEPSPTPTISPDFDTIPPNIPPTHKESIDAILDEQVILTRDGTVQRFLVRWHGRPESDCTWIAREDLQQLDPDLLEYYQSRIDALPSTSYRPPTTRVYRRRKKHLVHPVTLWLDDDDSFAV</sequence>
<evidence type="ECO:0000256" key="3">
    <source>
        <dbReference type="ARBA" id="ARBA00022679"/>
    </source>
</evidence>
<dbReference type="SMART" id="SM00343">
    <property type="entry name" value="ZnF_C2HC"/>
    <property type="match status" value="1"/>
</dbReference>
<dbReference type="InterPro" id="IPR043128">
    <property type="entry name" value="Rev_trsase/Diguanyl_cyclase"/>
</dbReference>
<dbReference type="Gene3D" id="2.40.50.40">
    <property type="match status" value="1"/>
</dbReference>
<dbReference type="PROSITE" id="PS50013">
    <property type="entry name" value="CHROMO_2"/>
    <property type="match status" value="1"/>
</dbReference>
<dbReference type="InterPro" id="IPR036397">
    <property type="entry name" value="RNaseH_sf"/>
</dbReference>
<feature type="coiled-coil region" evidence="10">
    <location>
        <begin position="34"/>
        <end position="61"/>
    </location>
</feature>
<dbReference type="InterPro" id="IPR005162">
    <property type="entry name" value="Retrotrans_gag_dom"/>
</dbReference>
<dbReference type="InterPro" id="IPR001878">
    <property type="entry name" value="Znf_CCHC"/>
</dbReference>
<dbReference type="SUPFAM" id="SSF56672">
    <property type="entry name" value="DNA/RNA polymerases"/>
    <property type="match status" value="1"/>
</dbReference>
<evidence type="ECO:0000256" key="10">
    <source>
        <dbReference type="SAM" id="Coils"/>
    </source>
</evidence>
<evidence type="ECO:0000256" key="5">
    <source>
        <dbReference type="ARBA" id="ARBA00022722"/>
    </source>
</evidence>
<keyword evidence="9" id="KW-0479">Metal-binding</keyword>
<dbReference type="InterPro" id="IPR056924">
    <property type="entry name" value="SH3_Tf2-1"/>
</dbReference>
<feature type="domain" description="CCHC-type" evidence="13">
    <location>
        <begin position="309"/>
        <end position="324"/>
    </location>
</feature>
<evidence type="ECO:0000256" key="6">
    <source>
        <dbReference type="ARBA" id="ARBA00022759"/>
    </source>
</evidence>
<feature type="domain" description="Chromo" evidence="12">
    <location>
        <begin position="1373"/>
        <end position="1432"/>
    </location>
</feature>
<dbReference type="GO" id="GO:0004519">
    <property type="term" value="F:endonuclease activity"/>
    <property type="evidence" value="ECO:0007669"/>
    <property type="project" value="UniProtKB-KW"/>
</dbReference>
<dbReference type="InterPro" id="IPR000953">
    <property type="entry name" value="Chromo/chromo_shadow_dom"/>
</dbReference>
<reference evidence="15" key="1">
    <citation type="submission" date="2018-02" db="EMBL/GenBank/DDBJ databases">
        <authorList>
            <person name="Cohen D.B."/>
            <person name="Kent A.D."/>
        </authorList>
    </citation>
    <scope>NUCLEOTIDE SEQUENCE</scope>
</reference>
<keyword evidence="6" id="KW-0255">Endonuclease</keyword>
<dbReference type="InterPro" id="IPR021109">
    <property type="entry name" value="Peptidase_aspartic_dom_sf"/>
</dbReference>
<evidence type="ECO:0000259" key="12">
    <source>
        <dbReference type="PROSITE" id="PS50013"/>
    </source>
</evidence>
<evidence type="ECO:0000256" key="9">
    <source>
        <dbReference type="PROSITE-ProRule" id="PRU00047"/>
    </source>
</evidence>
<feature type="domain" description="Reverse transcriptase" evidence="14">
    <location>
        <begin position="642"/>
        <end position="821"/>
    </location>
</feature>
<dbReference type="InterPro" id="IPR041588">
    <property type="entry name" value="Integrase_H2C2"/>
</dbReference>
<organism evidence="15">
    <name type="scientific">Fagus sylvatica</name>
    <name type="common">Beechnut</name>
    <dbReference type="NCBI Taxonomy" id="28930"/>
    <lineage>
        <taxon>Eukaryota</taxon>
        <taxon>Viridiplantae</taxon>
        <taxon>Streptophyta</taxon>
        <taxon>Embryophyta</taxon>
        <taxon>Tracheophyta</taxon>
        <taxon>Spermatophyta</taxon>
        <taxon>Magnoliopsida</taxon>
        <taxon>eudicotyledons</taxon>
        <taxon>Gunneridae</taxon>
        <taxon>Pentapetalae</taxon>
        <taxon>rosids</taxon>
        <taxon>fabids</taxon>
        <taxon>Fagales</taxon>
        <taxon>Fagaceae</taxon>
        <taxon>Fagus</taxon>
    </lineage>
</organism>
<evidence type="ECO:0000256" key="7">
    <source>
        <dbReference type="ARBA" id="ARBA00022801"/>
    </source>
</evidence>
<name>A0A2N9F2B2_FAGSY</name>
<dbReference type="Pfam" id="PF00078">
    <property type="entry name" value="RVT_1"/>
    <property type="match status" value="1"/>
</dbReference>